<reference evidence="1 2" key="1">
    <citation type="submission" date="2016-10" db="EMBL/GenBank/DDBJ databases">
        <title>Marinobacter salinus sp. nov., a moderately halophilic bacterium isolated from a tidal flat environment.</title>
        <authorList>
            <person name="Park S.-J."/>
        </authorList>
    </citation>
    <scope>NUCLEOTIDE SEQUENCE [LARGE SCALE GENOMIC DNA]</scope>
    <source>
        <strain evidence="1 2">Hb8</strain>
    </source>
</reference>
<dbReference type="RefSeq" id="WP_070969657.1">
    <property type="nucleotide sequence ID" value="NZ_CP017715.1"/>
</dbReference>
<accession>A0A1D9GLU7</accession>
<protein>
    <submittedName>
        <fullName evidence="1">Uncharacterized protein</fullName>
    </submittedName>
</protein>
<sequence length="62" mass="6672">MRDTRQSINVDASGQAFMVDGTKVNQLTLRALVKKQALVPCGTDLFGEGVTAYRISEEAKAA</sequence>
<dbReference type="EMBL" id="CP017715">
    <property type="protein sequence ID" value="AOY88612.1"/>
    <property type="molecule type" value="Genomic_DNA"/>
</dbReference>
<evidence type="ECO:0000313" key="2">
    <source>
        <dbReference type="Proteomes" id="UP000177445"/>
    </source>
</evidence>
<dbReference type="KEGG" id="msq:BKP64_10780"/>
<name>A0A1D9GLU7_9GAMM</name>
<evidence type="ECO:0000313" key="1">
    <source>
        <dbReference type="EMBL" id="AOY88612.1"/>
    </source>
</evidence>
<dbReference type="AlphaFoldDB" id="A0A1D9GLU7"/>
<proteinExistence type="predicted"/>
<dbReference type="Proteomes" id="UP000177445">
    <property type="component" value="Chromosome"/>
</dbReference>
<organism evidence="1 2">
    <name type="scientific">Marinobacter salinus</name>
    <dbReference type="NCBI Taxonomy" id="1874317"/>
    <lineage>
        <taxon>Bacteria</taxon>
        <taxon>Pseudomonadati</taxon>
        <taxon>Pseudomonadota</taxon>
        <taxon>Gammaproteobacteria</taxon>
        <taxon>Pseudomonadales</taxon>
        <taxon>Marinobacteraceae</taxon>
        <taxon>Marinobacter</taxon>
    </lineage>
</organism>
<keyword evidence="2" id="KW-1185">Reference proteome</keyword>
<gene>
    <name evidence="1" type="ORF">BKP64_10780</name>
</gene>
<dbReference type="STRING" id="1874317.BKP64_10780"/>
<dbReference type="OrthoDB" id="6371030at2"/>